<dbReference type="Proteomes" id="UP000431826">
    <property type="component" value="Unassembled WGS sequence"/>
</dbReference>
<keyword evidence="1" id="KW-0472">Membrane</keyword>
<reference evidence="2 3" key="1">
    <citation type="submission" date="2019-12" db="EMBL/GenBank/DDBJ databases">
        <title>Whole genome shotgun sequence of Streptomyces tubercidicus NBRC 13090.</title>
        <authorList>
            <person name="Ichikawa N."/>
            <person name="Kimura A."/>
            <person name="Kitahashi Y."/>
            <person name="Komaki H."/>
            <person name="Tamura T."/>
        </authorList>
    </citation>
    <scope>NUCLEOTIDE SEQUENCE [LARGE SCALE GENOMIC DNA]</scope>
    <source>
        <strain evidence="2 3">NBRC 13090</strain>
    </source>
</reference>
<dbReference type="PROSITE" id="PS51257">
    <property type="entry name" value="PROKAR_LIPOPROTEIN"/>
    <property type="match status" value="1"/>
</dbReference>
<dbReference type="GeneID" id="96283688"/>
<dbReference type="EMBL" id="BLIR01000001">
    <property type="protein sequence ID" value="GFE37892.1"/>
    <property type="molecule type" value="Genomic_DNA"/>
</dbReference>
<organism evidence="2 3">
    <name type="scientific">Streptomyces tubercidicus</name>
    <dbReference type="NCBI Taxonomy" id="47759"/>
    <lineage>
        <taxon>Bacteria</taxon>
        <taxon>Bacillati</taxon>
        <taxon>Actinomycetota</taxon>
        <taxon>Actinomycetes</taxon>
        <taxon>Kitasatosporales</taxon>
        <taxon>Streptomycetaceae</taxon>
        <taxon>Streptomyces</taxon>
    </lineage>
</organism>
<comment type="caution">
    <text evidence="2">The sequence shown here is derived from an EMBL/GenBank/DDBJ whole genome shotgun (WGS) entry which is preliminary data.</text>
</comment>
<evidence type="ECO:0000313" key="3">
    <source>
        <dbReference type="Proteomes" id="UP000431826"/>
    </source>
</evidence>
<feature type="transmembrane region" description="Helical" evidence="1">
    <location>
        <begin position="41"/>
        <end position="61"/>
    </location>
</feature>
<dbReference type="AlphaFoldDB" id="A0A640URB1"/>
<evidence type="ECO:0000256" key="1">
    <source>
        <dbReference type="SAM" id="Phobius"/>
    </source>
</evidence>
<dbReference type="RefSeq" id="WP_159743847.1">
    <property type="nucleotide sequence ID" value="NZ_BLIR01000001.1"/>
</dbReference>
<gene>
    <name evidence="2" type="ORF">Stube_25650</name>
</gene>
<keyword evidence="3" id="KW-1185">Reference proteome</keyword>
<protein>
    <submittedName>
        <fullName evidence="2">Uncharacterized protein</fullName>
    </submittedName>
</protein>
<proteinExistence type="predicted"/>
<evidence type="ECO:0000313" key="2">
    <source>
        <dbReference type="EMBL" id="GFE37892.1"/>
    </source>
</evidence>
<name>A0A640URB1_9ACTN</name>
<accession>A0A640URB1</accession>
<sequence length="73" mass="7227">MPWAGGRSPGKTLPLIVVAAALAGCGIGLLGAVVFGQFVIVTFPVALAAMPAAVAAGTAWIRHRSCLPVGTIS</sequence>
<keyword evidence="1" id="KW-0812">Transmembrane</keyword>
<keyword evidence="1" id="KW-1133">Transmembrane helix</keyword>
<feature type="transmembrane region" description="Helical" evidence="1">
    <location>
        <begin position="12"/>
        <end position="35"/>
    </location>
</feature>